<organism evidence="2 3">
    <name type="scientific">Ectopseudomonas composti</name>
    <dbReference type="NCBI Taxonomy" id="658457"/>
    <lineage>
        <taxon>Bacteria</taxon>
        <taxon>Pseudomonadati</taxon>
        <taxon>Pseudomonadota</taxon>
        <taxon>Gammaproteobacteria</taxon>
        <taxon>Pseudomonadales</taxon>
        <taxon>Pseudomonadaceae</taxon>
        <taxon>Ectopseudomonas</taxon>
    </lineage>
</organism>
<dbReference type="PROSITE" id="PS51208">
    <property type="entry name" value="AUTOTRANSPORTER"/>
    <property type="match status" value="1"/>
</dbReference>
<keyword evidence="3" id="KW-1185">Reference proteome</keyword>
<dbReference type="SUPFAM" id="SSF103515">
    <property type="entry name" value="Autotransporter"/>
    <property type="match status" value="1"/>
</dbReference>
<dbReference type="InterPro" id="IPR005546">
    <property type="entry name" value="Autotransporte_beta"/>
</dbReference>
<feature type="domain" description="Autotransporter" evidence="1">
    <location>
        <begin position="186"/>
        <end position="467"/>
    </location>
</feature>
<proteinExistence type="predicted"/>
<gene>
    <name evidence="2" type="ORF">AU05_11250</name>
</gene>
<evidence type="ECO:0000313" key="3">
    <source>
        <dbReference type="Proteomes" id="UP000023842"/>
    </source>
</evidence>
<dbReference type="Pfam" id="PF03797">
    <property type="entry name" value="Autotransporter"/>
    <property type="match status" value="1"/>
</dbReference>
<evidence type="ECO:0000313" key="2">
    <source>
        <dbReference type="EMBL" id="EZH81098.1"/>
    </source>
</evidence>
<name>A0ABP3BZI7_9GAMM</name>
<dbReference type="Proteomes" id="UP000023842">
    <property type="component" value="Unassembled WGS sequence"/>
</dbReference>
<sequence>QTLTIGVADSANYGRLNVSGVANFNNSNLGVDVIGSPTLANNLSLAGVVTAGTLNATSFIVTDNSALFDFNATINGNSIDLNVIASGNGSSGTSVYSSALNNRLYPALGAASVLDTQVQGAPTGDMADVVTALGRLPDERSVARAAAQTLPLNASAQATLGALNTINSIFASRFAPARPTGLSAGDVATNKQVWIRPFGSRADQNDTDDNASGYSADTWGLAAGVEGDIGETQIGIAYAYANTRLDGNTHLSGAGTHSEIDSHVIALYGSRPLNDMVLGFQVDAGWNDNDSDRTLDFGGLNRSASASYDSWSLHVGSNLSKAIVLDQANTFIPAIRADYTRLRTESYTERGAGALSLDVEASTVEVMTLGVDGRIVHALTPNAQLEAIVGVSYDVINDDDNLVATYTGAPGQSFVAAGIDHGPWLARAGVGYTHSLENGTDISIRYEASGRSDYLSQSASIKAVWRF</sequence>
<protein>
    <submittedName>
        <fullName evidence="2">Hemagglutinin</fullName>
    </submittedName>
</protein>
<comment type="caution">
    <text evidence="2">The sequence shown here is derived from an EMBL/GenBank/DDBJ whole genome shotgun (WGS) entry which is preliminary data.</text>
</comment>
<dbReference type="SMART" id="SM00869">
    <property type="entry name" value="Autotransporter"/>
    <property type="match status" value="1"/>
</dbReference>
<dbReference type="InterPro" id="IPR036709">
    <property type="entry name" value="Autotransporte_beta_dom_sf"/>
</dbReference>
<accession>A0ABP3BZI7</accession>
<reference evidence="3" key="1">
    <citation type="journal article" date="2014" name="Genome Announc.">
        <title>Draft Genome Sequence of the algae degrading bacterium Pseudomonas mendocina AD6.</title>
        <authorList>
            <person name="Barney B.M."/>
            <person name="Lenneman E.M."/>
        </authorList>
    </citation>
    <scope>NUCLEOTIDE SEQUENCE [LARGE SCALE GENOMIC DNA]</scope>
    <source>
        <strain evidence="3">AD6</strain>
    </source>
</reference>
<dbReference type="Gene3D" id="2.40.128.130">
    <property type="entry name" value="Autotransporter beta-domain"/>
    <property type="match status" value="1"/>
</dbReference>
<evidence type="ECO:0000259" key="1">
    <source>
        <dbReference type="PROSITE" id="PS51208"/>
    </source>
</evidence>
<dbReference type="EMBL" id="JFJN01000032">
    <property type="protein sequence ID" value="EZH81098.1"/>
    <property type="molecule type" value="Genomic_DNA"/>
</dbReference>
<dbReference type="RefSeq" id="WP_037001042.1">
    <property type="nucleotide sequence ID" value="NZ_JFJN01000032.1"/>
</dbReference>
<feature type="non-terminal residue" evidence="2">
    <location>
        <position position="1"/>
    </location>
</feature>